<organism evidence="7 8">
    <name type="scientific">Desulfobacula toluolica (strain DSM 7467 / Tol2)</name>
    <dbReference type="NCBI Taxonomy" id="651182"/>
    <lineage>
        <taxon>Bacteria</taxon>
        <taxon>Pseudomonadati</taxon>
        <taxon>Thermodesulfobacteriota</taxon>
        <taxon>Desulfobacteria</taxon>
        <taxon>Desulfobacterales</taxon>
        <taxon>Desulfobacteraceae</taxon>
        <taxon>Desulfobacula</taxon>
    </lineage>
</organism>
<dbReference type="PANTHER" id="PTHR42987">
    <property type="entry name" value="PEPTIDASE S49"/>
    <property type="match status" value="1"/>
</dbReference>
<dbReference type="PANTHER" id="PTHR42987:SF7">
    <property type="entry name" value="SIGNAL PEPTIDE PEPTIDASE SPPA-RELATED"/>
    <property type="match status" value="1"/>
</dbReference>
<evidence type="ECO:0000256" key="2">
    <source>
        <dbReference type="ARBA" id="ARBA00022670"/>
    </source>
</evidence>
<dbReference type="AlphaFoldDB" id="K0NMN1"/>
<name>K0NMN1_DESTT</name>
<dbReference type="CDD" id="cd07023">
    <property type="entry name" value="S49_Sppa_N_C"/>
    <property type="match status" value="1"/>
</dbReference>
<reference evidence="7 8" key="1">
    <citation type="journal article" date="2013" name="Environ. Microbiol.">
        <title>Complete genome, catabolic sub-proteomes and key-metabolites of Desulfobacula toluolica Tol2, a marine, aromatic compound-degrading, sulfate-reducing bacterium.</title>
        <authorList>
            <person name="Wohlbrand L."/>
            <person name="Jacob J.H."/>
            <person name="Kube M."/>
            <person name="Mussmann M."/>
            <person name="Jarling R."/>
            <person name="Beck A."/>
            <person name="Amann R."/>
            <person name="Wilkes H."/>
            <person name="Reinhardt R."/>
            <person name="Rabus R."/>
        </authorList>
    </citation>
    <scope>NUCLEOTIDE SEQUENCE [LARGE SCALE GENOMIC DNA]</scope>
    <source>
        <strain evidence="8">DSM 7467 / Tol2</strain>
    </source>
</reference>
<keyword evidence="4" id="KW-0720">Serine protease</keyword>
<keyword evidence="5" id="KW-0472">Membrane</keyword>
<keyword evidence="5" id="KW-1133">Transmembrane helix</keyword>
<comment type="similarity">
    <text evidence="1">Belongs to the peptidase S49 family.</text>
</comment>
<evidence type="ECO:0000313" key="7">
    <source>
        <dbReference type="EMBL" id="CCK81298.1"/>
    </source>
</evidence>
<dbReference type="GO" id="GO:0008236">
    <property type="term" value="F:serine-type peptidase activity"/>
    <property type="evidence" value="ECO:0007669"/>
    <property type="project" value="UniProtKB-KW"/>
</dbReference>
<dbReference type="RefSeq" id="WP_014958491.1">
    <property type="nucleotide sequence ID" value="NC_018645.1"/>
</dbReference>
<dbReference type="InterPro" id="IPR002142">
    <property type="entry name" value="Peptidase_S49"/>
</dbReference>
<dbReference type="HOGENOM" id="CLU_046540_0_0_7"/>
<feature type="domain" description="Peptidase S49" evidence="6">
    <location>
        <begin position="108"/>
        <end position="257"/>
    </location>
</feature>
<dbReference type="EMBL" id="FO203503">
    <property type="protein sequence ID" value="CCK81298.1"/>
    <property type="molecule type" value="Genomic_DNA"/>
</dbReference>
<dbReference type="KEGG" id="dto:TOL2_C31400"/>
<dbReference type="InterPro" id="IPR004635">
    <property type="entry name" value="Pept_S49_SppA"/>
</dbReference>
<dbReference type="EC" id="3.1.3.2" evidence="7"/>
<evidence type="ECO:0000256" key="1">
    <source>
        <dbReference type="ARBA" id="ARBA00008683"/>
    </source>
</evidence>
<dbReference type="InterPro" id="IPR047272">
    <property type="entry name" value="S49_SppA_C"/>
</dbReference>
<keyword evidence="3 7" id="KW-0378">Hydrolase</keyword>
<dbReference type="InterPro" id="IPR029045">
    <property type="entry name" value="ClpP/crotonase-like_dom_sf"/>
</dbReference>
<evidence type="ECO:0000256" key="5">
    <source>
        <dbReference type="SAM" id="Phobius"/>
    </source>
</evidence>
<evidence type="ECO:0000313" key="8">
    <source>
        <dbReference type="Proteomes" id="UP000007347"/>
    </source>
</evidence>
<dbReference type="OrthoDB" id="9764363at2"/>
<evidence type="ECO:0000256" key="3">
    <source>
        <dbReference type="ARBA" id="ARBA00022801"/>
    </source>
</evidence>
<dbReference type="Pfam" id="PF01343">
    <property type="entry name" value="Peptidase_S49"/>
    <property type="match status" value="1"/>
</dbReference>
<sequence>MFARRHPFLFFLMIISVCLTVMFSGFVVLVSLSSTMLNTQFSRHYTSAGGNIGIVEINGMILSSKDIIQNIKTFRDDDAIKAIILRIDSPGGGIGPSQEIYREVMKTRMEKKIIASMGSVAASGGYYIASATDKIIANPGTITGSIGVIMEYANVMEIARKIGISPVVIKSGQFKDMGSPLRELKEPEKKILQALVDELHLQFVNDAANARGMAVKTMEALADGRIYTGAKALNLKLIDRLGNLDDAVRWTGELANIKGELKPVYPKEDKITFIKKLADTLLKDLNISGTAMDNFRYIIGAR</sequence>
<dbReference type="Proteomes" id="UP000007347">
    <property type="component" value="Chromosome"/>
</dbReference>
<accession>K0NMN1</accession>
<evidence type="ECO:0000259" key="6">
    <source>
        <dbReference type="Pfam" id="PF01343"/>
    </source>
</evidence>
<gene>
    <name evidence="7" type="primary">sppA</name>
    <name evidence="7" type="ordered locus">TOL2_C31400</name>
</gene>
<dbReference type="STRING" id="651182.TOL2_C31400"/>
<dbReference type="NCBIfam" id="TIGR00706">
    <property type="entry name" value="SppA_dom"/>
    <property type="match status" value="1"/>
</dbReference>
<proteinExistence type="inferred from homology"/>
<dbReference type="GO" id="GO:0003993">
    <property type="term" value="F:acid phosphatase activity"/>
    <property type="evidence" value="ECO:0007669"/>
    <property type="project" value="UniProtKB-EC"/>
</dbReference>
<keyword evidence="2" id="KW-0645">Protease</keyword>
<keyword evidence="5" id="KW-0812">Transmembrane</keyword>
<dbReference type="Gene3D" id="3.90.226.10">
    <property type="entry name" value="2-enoyl-CoA Hydratase, Chain A, domain 1"/>
    <property type="match status" value="2"/>
</dbReference>
<evidence type="ECO:0000256" key="4">
    <source>
        <dbReference type="ARBA" id="ARBA00022825"/>
    </source>
</evidence>
<feature type="transmembrane region" description="Helical" evidence="5">
    <location>
        <begin position="7"/>
        <end position="32"/>
    </location>
</feature>
<dbReference type="GO" id="GO:0006508">
    <property type="term" value="P:proteolysis"/>
    <property type="evidence" value="ECO:0007669"/>
    <property type="project" value="UniProtKB-KW"/>
</dbReference>
<protein>
    <submittedName>
        <fullName evidence="7">SppA: signal peptide peptidase</fullName>
        <ecNumber evidence="7">3.1.3.2</ecNumber>
    </submittedName>
</protein>
<keyword evidence="8" id="KW-1185">Reference proteome</keyword>
<dbReference type="SUPFAM" id="SSF52096">
    <property type="entry name" value="ClpP/crotonase"/>
    <property type="match status" value="1"/>
</dbReference>